<evidence type="ECO:0000313" key="3">
    <source>
        <dbReference type="Proteomes" id="UP000230002"/>
    </source>
</evidence>
<feature type="compositionally biased region" description="Basic and acidic residues" evidence="1">
    <location>
        <begin position="83"/>
        <end position="99"/>
    </location>
</feature>
<evidence type="ECO:0000256" key="1">
    <source>
        <dbReference type="SAM" id="MobiDB-lite"/>
    </source>
</evidence>
<dbReference type="AlphaFoldDB" id="A0A2G8S0A8"/>
<protein>
    <submittedName>
        <fullName evidence="2">Uncharacterized protein</fullName>
    </submittedName>
</protein>
<sequence>MLQAALAEDRSPQRSLPSCGSRGCAGLRLGEVIIPSHPGVTAAELASIDHYDVRSRHPRCSAGRSVDVVAGHHLVRHGRWQDSTRRMKYHSPEDRERGLPRRRFAQL</sequence>
<organism evidence="2 3">
    <name type="scientific">Ganoderma sinense ZZ0214-1</name>
    <dbReference type="NCBI Taxonomy" id="1077348"/>
    <lineage>
        <taxon>Eukaryota</taxon>
        <taxon>Fungi</taxon>
        <taxon>Dikarya</taxon>
        <taxon>Basidiomycota</taxon>
        <taxon>Agaricomycotina</taxon>
        <taxon>Agaricomycetes</taxon>
        <taxon>Polyporales</taxon>
        <taxon>Polyporaceae</taxon>
        <taxon>Ganoderma</taxon>
    </lineage>
</organism>
<evidence type="ECO:0000313" key="2">
    <source>
        <dbReference type="EMBL" id="PIL27202.1"/>
    </source>
</evidence>
<name>A0A2G8S0A8_9APHY</name>
<feature type="region of interest" description="Disordered" evidence="1">
    <location>
        <begin position="1"/>
        <end position="20"/>
    </location>
</feature>
<feature type="region of interest" description="Disordered" evidence="1">
    <location>
        <begin position="83"/>
        <end position="107"/>
    </location>
</feature>
<comment type="caution">
    <text evidence="2">The sequence shown here is derived from an EMBL/GenBank/DDBJ whole genome shotgun (WGS) entry which is preliminary data.</text>
</comment>
<dbReference type="Proteomes" id="UP000230002">
    <property type="component" value="Unassembled WGS sequence"/>
</dbReference>
<gene>
    <name evidence="2" type="ORF">GSI_10346</name>
</gene>
<keyword evidence="3" id="KW-1185">Reference proteome</keyword>
<proteinExistence type="predicted"/>
<reference evidence="2 3" key="1">
    <citation type="journal article" date="2015" name="Sci. Rep.">
        <title>Chromosome-level genome map provides insights into diverse defense mechanisms in the medicinal fungus Ganoderma sinense.</title>
        <authorList>
            <person name="Zhu Y."/>
            <person name="Xu J."/>
            <person name="Sun C."/>
            <person name="Zhou S."/>
            <person name="Xu H."/>
            <person name="Nelson D.R."/>
            <person name="Qian J."/>
            <person name="Song J."/>
            <person name="Luo H."/>
            <person name="Xiang L."/>
            <person name="Li Y."/>
            <person name="Xu Z."/>
            <person name="Ji A."/>
            <person name="Wang L."/>
            <person name="Lu S."/>
            <person name="Hayward A."/>
            <person name="Sun W."/>
            <person name="Li X."/>
            <person name="Schwartz D.C."/>
            <person name="Wang Y."/>
            <person name="Chen S."/>
        </authorList>
    </citation>
    <scope>NUCLEOTIDE SEQUENCE [LARGE SCALE GENOMIC DNA]</scope>
    <source>
        <strain evidence="2 3">ZZ0214-1</strain>
    </source>
</reference>
<dbReference type="EMBL" id="AYKW01000034">
    <property type="protein sequence ID" value="PIL27202.1"/>
    <property type="molecule type" value="Genomic_DNA"/>
</dbReference>
<accession>A0A2G8S0A8</accession>